<accession>A0AA88EFT1</accession>
<protein>
    <submittedName>
        <fullName evidence="1">Uncharacterized protein</fullName>
    </submittedName>
</protein>
<evidence type="ECO:0000313" key="2">
    <source>
        <dbReference type="Proteomes" id="UP001187192"/>
    </source>
</evidence>
<name>A0AA88EFT1_FICCA</name>
<gene>
    <name evidence="1" type="ORF">TIFTF001_053116</name>
</gene>
<dbReference type="EMBL" id="BTGU01012133">
    <property type="protein sequence ID" value="GMN74112.1"/>
    <property type="molecule type" value="Genomic_DNA"/>
</dbReference>
<evidence type="ECO:0000313" key="1">
    <source>
        <dbReference type="EMBL" id="GMN74112.1"/>
    </source>
</evidence>
<feature type="non-terminal residue" evidence="1">
    <location>
        <position position="60"/>
    </location>
</feature>
<organism evidence="1 2">
    <name type="scientific">Ficus carica</name>
    <name type="common">Common fig</name>
    <dbReference type="NCBI Taxonomy" id="3494"/>
    <lineage>
        <taxon>Eukaryota</taxon>
        <taxon>Viridiplantae</taxon>
        <taxon>Streptophyta</taxon>
        <taxon>Embryophyta</taxon>
        <taxon>Tracheophyta</taxon>
        <taxon>Spermatophyta</taxon>
        <taxon>Magnoliopsida</taxon>
        <taxon>eudicotyledons</taxon>
        <taxon>Gunneridae</taxon>
        <taxon>Pentapetalae</taxon>
        <taxon>rosids</taxon>
        <taxon>fabids</taxon>
        <taxon>Rosales</taxon>
        <taxon>Moraceae</taxon>
        <taxon>Ficeae</taxon>
        <taxon>Ficus</taxon>
    </lineage>
</organism>
<sequence>MKRKAKTDYKVAGFDHLQGQRVVRSHEVEIEYGGIMRGRSFSVWLGNIDEDRPCTFEEHE</sequence>
<keyword evidence="2" id="KW-1185">Reference proteome</keyword>
<comment type="caution">
    <text evidence="1">The sequence shown here is derived from an EMBL/GenBank/DDBJ whole genome shotgun (WGS) entry which is preliminary data.</text>
</comment>
<dbReference type="Proteomes" id="UP001187192">
    <property type="component" value="Unassembled WGS sequence"/>
</dbReference>
<reference evidence="1" key="1">
    <citation type="submission" date="2023-07" db="EMBL/GenBank/DDBJ databases">
        <title>draft genome sequence of fig (Ficus carica).</title>
        <authorList>
            <person name="Takahashi T."/>
            <person name="Nishimura K."/>
        </authorList>
    </citation>
    <scope>NUCLEOTIDE SEQUENCE</scope>
</reference>
<dbReference type="AlphaFoldDB" id="A0AA88EFT1"/>
<proteinExistence type="predicted"/>